<keyword evidence="4 8" id="KW-0863">Zinc-finger</keyword>
<evidence type="ECO:0000313" key="11">
    <source>
        <dbReference type="EMBL" id="KAK4349767.1"/>
    </source>
</evidence>
<evidence type="ECO:0000313" key="12">
    <source>
        <dbReference type="Proteomes" id="UP001291623"/>
    </source>
</evidence>
<dbReference type="Pfam" id="PF13639">
    <property type="entry name" value="zf-RING_2"/>
    <property type="match status" value="1"/>
</dbReference>
<evidence type="ECO:0000256" key="1">
    <source>
        <dbReference type="ARBA" id="ARBA00000900"/>
    </source>
</evidence>
<keyword evidence="9" id="KW-0812">Transmembrane</keyword>
<dbReference type="InterPro" id="IPR013083">
    <property type="entry name" value="Znf_RING/FYVE/PHD"/>
</dbReference>
<reference evidence="11" key="1">
    <citation type="submission" date="2023-12" db="EMBL/GenBank/DDBJ databases">
        <title>Genome assembly of Anisodus tanguticus.</title>
        <authorList>
            <person name="Wang Y.-J."/>
        </authorList>
    </citation>
    <scope>NUCLEOTIDE SEQUENCE</scope>
    <source>
        <strain evidence="11">KB-2021</strain>
        <tissue evidence="11">Leaf</tissue>
    </source>
</reference>
<dbReference type="EC" id="2.3.2.27" evidence="2"/>
<gene>
    <name evidence="11" type="ORF">RND71_029080</name>
</gene>
<evidence type="ECO:0000259" key="10">
    <source>
        <dbReference type="PROSITE" id="PS50089"/>
    </source>
</evidence>
<keyword evidence="3" id="KW-0479">Metal-binding</keyword>
<comment type="caution">
    <text evidence="11">The sequence shown here is derived from an EMBL/GenBank/DDBJ whole genome shotgun (WGS) entry which is preliminary data.</text>
</comment>
<evidence type="ECO:0000256" key="4">
    <source>
        <dbReference type="ARBA" id="ARBA00022771"/>
    </source>
</evidence>
<keyword evidence="12" id="KW-1185">Reference proteome</keyword>
<accession>A0AAE1RFB1</accession>
<dbReference type="InterPro" id="IPR053238">
    <property type="entry name" value="RING-H2_zinc_finger"/>
</dbReference>
<keyword evidence="6" id="KW-0862">Zinc</keyword>
<dbReference type="GO" id="GO:0008270">
    <property type="term" value="F:zinc ion binding"/>
    <property type="evidence" value="ECO:0007669"/>
    <property type="project" value="UniProtKB-KW"/>
</dbReference>
<dbReference type="SMART" id="SM00184">
    <property type="entry name" value="RING"/>
    <property type="match status" value="1"/>
</dbReference>
<dbReference type="EMBL" id="JAVYJV010000016">
    <property type="protein sequence ID" value="KAK4349767.1"/>
    <property type="molecule type" value="Genomic_DNA"/>
</dbReference>
<evidence type="ECO:0000256" key="8">
    <source>
        <dbReference type="PROSITE-ProRule" id="PRU00175"/>
    </source>
</evidence>
<keyword evidence="9" id="KW-0472">Membrane</keyword>
<evidence type="ECO:0000256" key="6">
    <source>
        <dbReference type="ARBA" id="ARBA00022833"/>
    </source>
</evidence>
<dbReference type="PROSITE" id="PS50089">
    <property type="entry name" value="ZF_RING_2"/>
    <property type="match status" value="1"/>
</dbReference>
<protein>
    <recommendedName>
        <fullName evidence="2">RING-type E3 ubiquitin transferase</fullName>
        <ecNumber evidence="2">2.3.2.27</ecNumber>
    </recommendedName>
</protein>
<dbReference type="GO" id="GO:0061630">
    <property type="term" value="F:ubiquitin protein ligase activity"/>
    <property type="evidence" value="ECO:0007669"/>
    <property type="project" value="UniProtKB-EC"/>
</dbReference>
<dbReference type="AlphaFoldDB" id="A0AAE1RFB1"/>
<evidence type="ECO:0000256" key="7">
    <source>
        <dbReference type="ARBA" id="ARBA00024209"/>
    </source>
</evidence>
<proteinExistence type="inferred from homology"/>
<dbReference type="Gene3D" id="3.30.40.10">
    <property type="entry name" value="Zinc/RING finger domain, C3HC4 (zinc finger)"/>
    <property type="match status" value="1"/>
</dbReference>
<name>A0AAE1RFB1_9SOLA</name>
<comment type="similarity">
    <text evidence="7">Belongs to the RING-type zinc finger family. ATL subfamily.</text>
</comment>
<dbReference type="PANTHER" id="PTHR14155:SF627">
    <property type="entry name" value="OS06G0192800 PROTEIN"/>
    <property type="match status" value="1"/>
</dbReference>
<dbReference type="PANTHER" id="PTHR14155">
    <property type="entry name" value="RING FINGER DOMAIN-CONTAINING"/>
    <property type="match status" value="1"/>
</dbReference>
<evidence type="ECO:0000256" key="3">
    <source>
        <dbReference type="ARBA" id="ARBA00022723"/>
    </source>
</evidence>
<dbReference type="SUPFAM" id="SSF57850">
    <property type="entry name" value="RING/U-box"/>
    <property type="match status" value="1"/>
</dbReference>
<dbReference type="InterPro" id="IPR001841">
    <property type="entry name" value="Znf_RING"/>
</dbReference>
<evidence type="ECO:0000256" key="5">
    <source>
        <dbReference type="ARBA" id="ARBA00022786"/>
    </source>
</evidence>
<evidence type="ECO:0000256" key="9">
    <source>
        <dbReference type="SAM" id="Phobius"/>
    </source>
</evidence>
<keyword evidence="5" id="KW-0833">Ubl conjugation pathway</keyword>
<evidence type="ECO:0000256" key="2">
    <source>
        <dbReference type="ARBA" id="ARBA00012483"/>
    </source>
</evidence>
<comment type="catalytic activity">
    <reaction evidence="1">
        <text>S-ubiquitinyl-[E2 ubiquitin-conjugating enzyme]-L-cysteine + [acceptor protein]-L-lysine = [E2 ubiquitin-conjugating enzyme]-L-cysteine + N(6)-ubiquitinyl-[acceptor protein]-L-lysine.</text>
        <dbReference type="EC" id="2.3.2.27"/>
    </reaction>
</comment>
<feature type="transmembrane region" description="Helical" evidence="9">
    <location>
        <begin position="15"/>
        <end position="48"/>
    </location>
</feature>
<dbReference type="Proteomes" id="UP001291623">
    <property type="component" value="Unassembled WGS sequence"/>
</dbReference>
<organism evidence="11 12">
    <name type="scientific">Anisodus tanguticus</name>
    <dbReference type="NCBI Taxonomy" id="243964"/>
    <lineage>
        <taxon>Eukaryota</taxon>
        <taxon>Viridiplantae</taxon>
        <taxon>Streptophyta</taxon>
        <taxon>Embryophyta</taxon>
        <taxon>Tracheophyta</taxon>
        <taxon>Spermatophyta</taxon>
        <taxon>Magnoliopsida</taxon>
        <taxon>eudicotyledons</taxon>
        <taxon>Gunneridae</taxon>
        <taxon>Pentapetalae</taxon>
        <taxon>asterids</taxon>
        <taxon>lamiids</taxon>
        <taxon>Solanales</taxon>
        <taxon>Solanaceae</taxon>
        <taxon>Solanoideae</taxon>
        <taxon>Hyoscyameae</taxon>
        <taxon>Anisodus</taxon>
    </lineage>
</organism>
<keyword evidence="9" id="KW-1133">Transmembrane helix</keyword>
<feature type="domain" description="RING-type" evidence="10">
    <location>
        <begin position="68"/>
        <end position="110"/>
    </location>
</feature>
<sequence>MAQVVSPSTSSSTEIIAIAVIVAFPVMSILSAHTGVAKSLLSLVIAFCSSKYTIARKQDSNCVDHLVCIICLSDVSLDESRRVLTICGHGFHTHCIDSWLKINSICPLCRIPVPTNISMRCTKNRFVSSLISALENIWNWFLDPLSSEVIASLTNMECLS</sequence>